<evidence type="ECO:0000259" key="4">
    <source>
        <dbReference type="PROSITE" id="PS50835"/>
    </source>
</evidence>
<accession>A0A812BC45</accession>
<dbReference type="Proteomes" id="UP000597762">
    <property type="component" value="Unassembled WGS sequence"/>
</dbReference>
<proteinExistence type="predicted"/>
<dbReference type="OrthoDB" id="9972932at2759"/>
<evidence type="ECO:0000313" key="5">
    <source>
        <dbReference type="EMBL" id="CAE1229005.1"/>
    </source>
</evidence>
<evidence type="ECO:0000256" key="3">
    <source>
        <dbReference type="SAM" id="SignalP"/>
    </source>
</evidence>
<dbReference type="Gene3D" id="2.60.40.10">
    <property type="entry name" value="Immunoglobulins"/>
    <property type="match status" value="3"/>
</dbReference>
<dbReference type="EMBL" id="CAHIKZ030000605">
    <property type="protein sequence ID" value="CAE1229005.1"/>
    <property type="molecule type" value="Genomic_DNA"/>
</dbReference>
<dbReference type="InterPro" id="IPR007110">
    <property type="entry name" value="Ig-like_dom"/>
</dbReference>
<gene>
    <name evidence="5" type="ORF">SPHA_17061</name>
</gene>
<keyword evidence="3" id="KW-0732">Signal</keyword>
<dbReference type="InterPro" id="IPR003599">
    <property type="entry name" value="Ig_sub"/>
</dbReference>
<dbReference type="PANTHER" id="PTHR44170">
    <property type="entry name" value="PROTEIN SIDEKICK"/>
    <property type="match status" value="1"/>
</dbReference>
<dbReference type="SUPFAM" id="SSF48726">
    <property type="entry name" value="Immunoglobulin"/>
    <property type="match status" value="3"/>
</dbReference>
<dbReference type="InterPro" id="IPR036179">
    <property type="entry name" value="Ig-like_dom_sf"/>
</dbReference>
<keyword evidence="2" id="KW-1015">Disulfide bond</keyword>
<feature type="domain" description="Ig-like" evidence="4">
    <location>
        <begin position="234"/>
        <end position="335"/>
    </location>
</feature>
<dbReference type="InterPro" id="IPR003598">
    <property type="entry name" value="Ig_sub2"/>
</dbReference>
<protein>
    <recommendedName>
        <fullName evidence="4">Ig-like domain-containing protein</fullName>
    </recommendedName>
</protein>
<feature type="signal peptide" evidence="3">
    <location>
        <begin position="1"/>
        <end position="20"/>
    </location>
</feature>
<evidence type="ECO:0000256" key="1">
    <source>
        <dbReference type="ARBA" id="ARBA00022737"/>
    </source>
</evidence>
<reference evidence="5" key="1">
    <citation type="submission" date="2021-01" db="EMBL/GenBank/DDBJ databases">
        <authorList>
            <person name="Li R."/>
            <person name="Bekaert M."/>
        </authorList>
    </citation>
    <scope>NUCLEOTIDE SEQUENCE</scope>
    <source>
        <strain evidence="5">Farmed</strain>
    </source>
</reference>
<dbReference type="PROSITE" id="PS50835">
    <property type="entry name" value="IG_LIKE"/>
    <property type="match status" value="3"/>
</dbReference>
<evidence type="ECO:0000313" key="6">
    <source>
        <dbReference type="Proteomes" id="UP000597762"/>
    </source>
</evidence>
<dbReference type="AlphaFoldDB" id="A0A812BC45"/>
<sequence>MHWKFLLTIFVLVYIPAVYCQEPVIVDAILPEVKKIGESGFLNCTVARKGTNIVTWTHVTNQQPLSRDETITLSINKNIDGQPKFEIKKRSSSDGDRITYMLIIRGLREDDAGDYSCTIEIQGKKSQEWPSTIGKLTVQVPPKVLTSLTTTRIESKIGETQVLRCEATGIPRPNITWVRADGDALPNMKFTHRGSVLKLDNIRRTDQGVYRCVADNTVRPPDQYDVQLLVFSRPLVRSVQNTVGQAANGKYSAKLECKISAYPDAVLRWYKKTSQGKMLINDDDKYDIQKLQSSDLNLGETWYYLKVKNIQANDFGDYYCEGSNSQGTESTRIILFETFECQGPNCPSTFNSRGSRLNAILAIIFFFSYCLTFL</sequence>
<dbReference type="SMART" id="SM00408">
    <property type="entry name" value="IGc2"/>
    <property type="match status" value="3"/>
</dbReference>
<dbReference type="InterPro" id="IPR013098">
    <property type="entry name" value="Ig_I-set"/>
</dbReference>
<feature type="domain" description="Ig-like" evidence="4">
    <location>
        <begin position="23"/>
        <end position="134"/>
    </location>
</feature>
<evidence type="ECO:0000256" key="2">
    <source>
        <dbReference type="ARBA" id="ARBA00023157"/>
    </source>
</evidence>
<keyword evidence="6" id="KW-1185">Reference proteome</keyword>
<name>A0A812BC45_ACAPH</name>
<dbReference type="GO" id="GO:0016020">
    <property type="term" value="C:membrane"/>
    <property type="evidence" value="ECO:0007669"/>
    <property type="project" value="UniProtKB-SubCell"/>
</dbReference>
<dbReference type="Pfam" id="PF13927">
    <property type="entry name" value="Ig_3"/>
    <property type="match status" value="1"/>
</dbReference>
<comment type="caution">
    <text evidence="5">The sequence shown here is derived from an EMBL/GenBank/DDBJ whole genome shotgun (WGS) entry which is preliminary data.</text>
</comment>
<dbReference type="GO" id="GO:0098609">
    <property type="term" value="P:cell-cell adhesion"/>
    <property type="evidence" value="ECO:0007669"/>
    <property type="project" value="TreeGrafter"/>
</dbReference>
<feature type="domain" description="Ig-like" evidence="4">
    <location>
        <begin position="142"/>
        <end position="227"/>
    </location>
</feature>
<dbReference type="SMART" id="SM00406">
    <property type="entry name" value="IGv"/>
    <property type="match status" value="2"/>
</dbReference>
<dbReference type="InterPro" id="IPR013106">
    <property type="entry name" value="Ig_V-set"/>
</dbReference>
<dbReference type="InterPro" id="IPR013783">
    <property type="entry name" value="Ig-like_fold"/>
</dbReference>
<dbReference type="PANTHER" id="PTHR44170:SF6">
    <property type="entry name" value="CONTACTIN"/>
    <property type="match status" value="1"/>
</dbReference>
<dbReference type="Pfam" id="PF07679">
    <property type="entry name" value="I-set"/>
    <property type="match status" value="1"/>
</dbReference>
<organism evidence="5 6">
    <name type="scientific">Acanthosepion pharaonis</name>
    <name type="common">Pharaoh cuttlefish</name>
    <name type="synonym">Sepia pharaonis</name>
    <dbReference type="NCBI Taxonomy" id="158019"/>
    <lineage>
        <taxon>Eukaryota</taxon>
        <taxon>Metazoa</taxon>
        <taxon>Spiralia</taxon>
        <taxon>Lophotrochozoa</taxon>
        <taxon>Mollusca</taxon>
        <taxon>Cephalopoda</taxon>
        <taxon>Coleoidea</taxon>
        <taxon>Decapodiformes</taxon>
        <taxon>Sepiida</taxon>
        <taxon>Sepiina</taxon>
        <taxon>Sepiidae</taxon>
        <taxon>Acanthosepion</taxon>
    </lineage>
</organism>
<keyword evidence="1" id="KW-0677">Repeat</keyword>
<feature type="chain" id="PRO_5032396688" description="Ig-like domain-containing protein" evidence="3">
    <location>
        <begin position="21"/>
        <end position="374"/>
    </location>
</feature>
<dbReference type="SMART" id="SM00409">
    <property type="entry name" value="IG"/>
    <property type="match status" value="3"/>
</dbReference>